<evidence type="ECO:0000256" key="6">
    <source>
        <dbReference type="ARBA" id="ARBA00022490"/>
    </source>
</evidence>
<evidence type="ECO:0000259" key="9">
    <source>
        <dbReference type="Pfam" id="PF09811"/>
    </source>
</evidence>
<reference evidence="10" key="1">
    <citation type="submission" date="2023-10" db="EMBL/GenBank/DDBJ databases">
        <authorList>
            <person name="Noh H."/>
        </authorList>
    </citation>
    <scope>NUCLEOTIDE SEQUENCE</scope>
    <source>
        <strain evidence="10">DUCC4014</strain>
    </source>
</reference>
<dbReference type="InterPro" id="IPR038881">
    <property type="entry name" value="Yae1-like"/>
</dbReference>
<evidence type="ECO:0000256" key="3">
    <source>
        <dbReference type="ARBA" id="ARBA00007096"/>
    </source>
</evidence>
<dbReference type="PANTHER" id="PTHR18829">
    <property type="entry name" value="PROTEIN YAE1 HOMOLOG"/>
    <property type="match status" value="1"/>
</dbReference>
<evidence type="ECO:0000256" key="2">
    <source>
        <dbReference type="ARBA" id="ARBA00004496"/>
    </source>
</evidence>
<dbReference type="GeneID" id="87810437"/>
<evidence type="ECO:0000256" key="5">
    <source>
        <dbReference type="ARBA" id="ARBA00018400"/>
    </source>
</evidence>
<keyword evidence="11" id="KW-1185">Reference proteome</keyword>
<name>A0AAF1BP02_9TREE</name>
<evidence type="ECO:0000313" key="10">
    <source>
        <dbReference type="EMBL" id="WOO83744.1"/>
    </source>
</evidence>
<feature type="region of interest" description="Disordered" evidence="8">
    <location>
        <begin position="89"/>
        <end position="116"/>
    </location>
</feature>
<keyword evidence="7" id="KW-0539">Nucleus</keyword>
<dbReference type="InterPro" id="IPR019191">
    <property type="entry name" value="Essential_protein_Yae1_N"/>
</dbReference>
<gene>
    <name evidence="10" type="primary">yae1</name>
    <name evidence="10" type="ORF">LOC62_05G007264</name>
</gene>
<sequence>MDDWDDDFGSAPAVGGAADPLVDTEYARLQQKYTDAGYREGITDGKLATLQEGFDGSFAASVPRARRLGQLRGRVNALLAIASASSAPARTASGRGVRRSASAEPEEPAPAAAAPSAELIARARGLATTLASVRRDDVLPPDLERIAHEKEEHGDDPYDGVDVTPQREMEGLEGALAGLGGAAAVPRFDGRREDALLDALEAQVVELERALLA</sequence>
<comment type="subcellular location">
    <subcellularLocation>
        <location evidence="2">Cytoplasm</location>
    </subcellularLocation>
    <subcellularLocation>
        <location evidence="1">Nucleus</location>
    </subcellularLocation>
</comment>
<dbReference type="PANTHER" id="PTHR18829:SF0">
    <property type="entry name" value="PROTEIN YAE1 HOMOLOG"/>
    <property type="match status" value="1"/>
</dbReference>
<dbReference type="EMBL" id="CP086718">
    <property type="protein sequence ID" value="WOO83744.1"/>
    <property type="molecule type" value="Genomic_DNA"/>
</dbReference>
<dbReference type="Pfam" id="PF09811">
    <property type="entry name" value="Yae1_N"/>
    <property type="match status" value="1"/>
</dbReference>
<dbReference type="AlphaFoldDB" id="A0AAF1BP02"/>
<dbReference type="GO" id="GO:0005634">
    <property type="term" value="C:nucleus"/>
    <property type="evidence" value="ECO:0007669"/>
    <property type="project" value="UniProtKB-SubCell"/>
</dbReference>
<evidence type="ECO:0000313" key="11">
    <source>
        <dbReference type="Proteomes" id="UP000827549"/>
    </source>
</evidence>
<comment type="similarity">
    <text evidence="3">Belongs to the YAE1 family.</text>
</comment>
<dbReference type="Proteomes" id="UP000827549">
    <property type="component" value="Chromosome 5"/>
</dbReference>
<feature type="region of interest" description="Disordered" evidence="8">
    <location>
        <begin position="1"/>
        <end position="21"/>
    </location>
</feature>
<keyword evidence="6" id="KW-0963">Cytoplasm</keyword>
<dbReference type="RefSeq" id="XP_062629770.1">
    <property type="nucleotide sequence ID" value="XM_062773786.1"/>
</dbReference>
<evidence type="ECO:0000256" key="8">
    <source>
        <dbReference type="SAM" id="MobiDB-lite"/>
    </source>
</evidence>
<protein>
    <recommendedName>
        <fullName evidence="5">Protein YAE1</fullName>
    </recommendedName>
    <alternativeName>
        <fullName evidence="4">Protein yae1</fullName>
    </alternativeName>
</protein>
<evidence type="ECO:0000256" key="4">
    <source>
        <dbReference type="ARBA" id="ARBA00017286"/>
    </source>
</evidence>
<dbReference type="GO" id="GO:0005737">
    <property type="term" value="C:cytoplasm"/>
    <property type="evidence" value="ECO:0007669"/>
    <property type="project" value="UniProtKB-SubCell"/>
</dbReference>
<feature type="domain" description="Essential protein Yae1 N-terminal" evidence="9">
    <location>
        <begin position="37"/>
        <end position="75"/>
    </location>
</feature>
<organism evidence="10 11">
    <name type="scientific">Vanrija pseudolonga</name>
    <dbReference type="NCBI Taxonomy" id="143232"/>
    <lineage>
        <taxon>Eukaryota</taxon>
        <taxon>Fungi</taxon>
        <taxon>Dikarya</taxon>
        <taxon>Basidiomycota</taxon>
        <taxon>Agaricomycotina</taxon>
        <taxon>Tremellomycetes</taxon>
        <taxon>Trichosporonales</taxon>
        <taxon>Trichosporonaceae</taxon>
        <taxon>Vanrija</taxon>
    </lineage>
</organism>
<evidence type="ECO:0000256" key="7">
    <source>
        <dbReference type="ARBA" id="ARBA00023242"/>
    </source>
</evidence>
<accession>A0AAF1BP02</accession>
<evidence type="ECO:0000256" key="1">
    <source>
        <dbReference type="ARBA" id="ARBA00004123"/>
    </source>
</evidence>
<proteinExistence type="inferred from homology"/>